<dbReference type="KEGG" id="arev:RVR_P236"/>
<protein>
    <recommendedName>
        <fullName evidence="3">Fic family toxin-antitoxin system, toxin component</fullName>
    </recommendedName>
</protein>
<dbReference type="EMBL" id="AP018367">
    <property type="protein sequence ID" value="BBG20778.1"/>
    <property type="molecule type" value="Genomic_DNA"/>
</dbReference>
<proteinExistence type="predicted"/>
<dbReference type="RefSeq" id="WP_202240015.1">
    <property type="nucleotide sequence ID" value="NZ_AP018367.1"/>
</dbReference>
<name>A0A7R6QCQ6_9ACTN</name>
<dbReference type="Proteomes" id="UP000595703">
    <property type="component" value="Plasmid pRVR2"/>
</dbReference>
<organism evidence="1 2">
    <name type="scientific">Actinacidiphila reveromycinica</name>
    <dbReference type="NCBI Taxonomy" id="659352"/>
    <lineage>
        <taxon>Bacteria</taxon>
        <taxon>Bacillati</taxon>
        <taxon>Actinomycetota</taxon>
        <taxon>Actinomycetes</taxon>
        <taxon>Kitasatosporales</taxon>
        <taxon>Streptomycetaceae</taxon>
        <taxon>Actinacidiphila</taxon>
    </lineage>
</organism>
<dbReference type="AlphaFoldDB" id="A0A7R6QCQ6"/>
<keyword evidence="1" id="KW-0614">Plasmid</keyword>
<sequence length="124" mass="13136">MVLFIDEGWLSAAAHAYVPHDPDVTDYGAFGAAVARHRHETMGTLVYPEAHHRAAALLHSLIRVSALEHSNELFAIAVATAYLAASGYTVKVTPSDALTLAQQTAVGNVDVRDIAAAVKGWTAT</sequence>
<evidence type="ECO:0008006" key="3">
    <source>
        <dbReference type="Google" id="ProtNLM"/>
    </source>
</evidence>
<evidence type="ECO:0000313" key="1">
    <source>
        <dbReference type="EMBL" id="BBG20778.1"/>
    </source>
</evidence>
<dbReference type="InterPro" id="IPR053737">
    <property type="entry name" value="Type_II_TA_Toxin"/>
</dbReference>
<geneLocation type="plasmid" evidence="1 2">
    <name>pRVR2</name>
</geneLocation>
<keyword evidence="2" id="KW-1185">Reference proteome</keyword>
<evidence type="ECO:0000313" key="2">
    <source>
        <dbReference type="Proteomes" id="UP000595703"/>
    </source>
</evidence>
<dbReference type="Gene3D" id="1.20.120.1870">
    <property type="entry name" value="Fic/DOC protein, Fido domain"/>
    <property type="match status" value="1"/>
</dbReference>
<accession>A0A7R6QCQ6</accession>
<reference evidence="1 2" key="1">
    <citation type="journal article" date="2020" name="Sci. Rep.">
        <title>beta-carboline chemical signals induce reveromycin production through a LuxR family regulator in Streptomyces sp. SN-593.</title>
        <authorList>
            <person name="Panthee S."/>
            <person name="Kito N."/>
            <person name="Hayashi T."/>
            <person name="Shimizu T."/>
            <person name="Ishikawa J."/>
            <person name="Hamamoto H."/>
            <person name="Osada H."/>
            <person name="Takahashi S."/>
        </authorList>
    </citation>
    <scope>NUCLEOTIDE SEQUENCE [LARGE SCALE GENOMIC DNA]</scope>
    <source>
        <strain evidence="1 2">SN-593</strain>
        <plasmid evidence="1 2">pRVR2</plasmid>
    </source>
</reference>
<gene>
    <name evidence="1" type="ORF">RVR_P236</name>
</gene>